<dbReference type="PROSITE" id="PS50181">
    <property type="entry name" value="FBOX"/>
    <property type="match status" value="1"/>
</dbReference>
<protein>
    <recommendedName>
        <fullName evidence="1">F-box domain-containing protein</fullName>
    </recommendedName>
</protein>
<feature type="domain" description="F-box" evidence="1">
    <location>
        <begin position="16"/>
        <end position="63"/>
    </location>
</feature>
<comment type="caution">
    <text evidence="2">The sequence shown here is derived from an EMBL/GenBank/DDBJ whole genome shotgun (WGS) entry which is preliminary data.</text>
</comment>
<evidence type="ECO:0000313" key="3">
    <source>
        <dbReference type="Proteomes" id="UP001630127"/>
    </source>
</evidence>
<dbReference type="PANTHER" id="PTHR31672">
    <property type="entry name" value="BNACNNG10540D PROTEIN"/>
    <property type="match status" value="1"/>
</dbReference>
<dbReference type="AlphaFoldDB" id="A0ABD3AF96"/>
<dbReference type="Pfam" id="PF12937">
    <property type="entry name" value="F-box-like"/>
    <property type="match status" value="1"/>
</dbReference>
<dbReference type="InterPro" id="IPR001810">
    <property type="entry name" value="F-box_dom"/>
</dbReference>
<dbReference type="InterPro" id="IPR050796">
    <property type="entry name" value="SCF_F-box_component"/>
</dbReference>
<gene>
    <name evidence="2" type="ORF">ACH5RR_009641</name>
</gene>
<evidence type="ECO:0000313" key="2">
    <source>
        <dbReference type="EMBL" id="KAL3530319.1"/>
    </source>
</evidence>
<dbReference type="NCBIfam" id="TIGR01640">
    <property type="entry name" value="F_box_assoc_1"/>
    <property type="match status" value="1"/>
</dbReference>
<reference evidence="2 3" key="1">
    <citation type="submission" date="2024-11" db="EMBL/GenBank/DDBJ databases">
        <title>A near-complete genome assembly of Cinchona calisaya.</title>
        <authorList>
            <person name="Lian D.C."/>
            <person name="Zhao X.W."/>
            <person name="Wei L."/>
        </authorList>
    </citation>
    <scope>NUCLEOTIDE SEQUENCE [LARGE SCALE GENOMIC DNA]</scope>
    <source>
        <tissue evidence="2">Nenye</tissue>
    </source>
</reference>
<evidence type="ECO:0000259" key="1">
    <source>
        <dbReference type="PROSITE" id="PS50181"/>
    </source>
</evidence>
<dbReference type="SUPFAM" id="SSF81383">
    <property type="entry name" value="F-box domain"/>
    <property type="match status" value="1"/>
</dbReference>
<accession>A0ABD3AF96</accession>
<keyword evidence="3" id="KW-1185">Reference proteome</keyword>
<dbReference type="Proteomes" id="UP001630127">
    <property type="component" value="Unassembled WGS sequence"/>
</dbReference>
<proteinExistence type="predicted"/>
<dbReference type="InterPro" id="IPR036047">
    <property type="entry name" value="F-box-like_dom_sf"/>
</dbReference>
<name>A0ABD3AF96_9GENT</name>
<dbReference type="InterPro" id="IPR017451">
    <property type="entry name" value="F-box-assoc_interact_dom"/>
</dbReference>
<sequence length="399" mass="45616">MTSPPASESKRSKTVSYSIQDLPPEIVFNILLCLPVDILYNVTKYVCRAWYNIMSSPNFIDAHRLRSDTDGLIQIEKQICSAPYLKLAAKGDKDDGVPETTKIPFLDCPGLVMSSCNGLLLYENLSNYYIANPVTNEIVTLPPPPEKLFWFTWPLNFGYASSSKRHKVVDWDVDQRMNLQYFCKILTVGVDKAWRCLTSPNESLKIEKFPPLLFRNRVLSSEGFLHWTYHAFVITLDLERETFYFHGLPNYSDKKNTRFLETGRLLSLSEFKVNYSWEIWFLTNVQTTGGWTRQATIDLGPQLRCNLFPQAYRIEPVGWLKNGEVAILHQILSYDDKGSPLDDDKGSPLGNCFTCNLKTGALNSFRLDEFIHCRMFTPHVNTLVSMKFLLSSAAPPFLS</sequence>
<dbReference type="Pfam" id="PF08268">
    <property type="entry name" value="FBA_3"/>
    <property type="match status" value="1"/>
</dbReference>
<dbReference type="EMBL" id="JBJUIK010000004">
    <property type="protein sequence ID" value="KAL3530319.1"/>
    <property type="molecule type" value="Genomic_DNA"/>
</dbReference>
<dbReference type="PANTHER" id="PTHR31672:SF11">
    <property type="entry name" value="F-BOX PROTEIN CPR1-LIKE ISOFORM X2"/>
    <property type="match status" value="1"/>
</dbReference>
<dbReference type="InterPro" id="IPR013187">
    <property type="entry name" value="F-box-assoc_dom_typ3"/>
</dbReference>
<dbReference type="Gene3D" id="1.20.1280.50">
    <property type="match status" value="1"/>
</dbReference>
<organism evidence="2 3">
    <name type="scientific">Cinchona calisaya</name>
    <dbReference type="NCBI Taxonomy" id="153742"/>
    <lineage>
        <taxon>Eukaryota</taxon>
        <taxon>Viridiplantae</taxon>
        <taxon>Streptophyta</taxon>
        <taxon>Embryophyta</taxon>
        <taxon>Tracheophyta</taxon>
        <taxon>Spermatophyta</taxon>
        <taxon>Magnoliopsida</taxon>
        <taxon>eudicotyledons</taxon>
        <taxon>Gunneridae</taxon>
        <taxon>Pentapetalae</taxon>
        <taxon>asterids</taxon>
        <taxon>lamiids</taxon>
        <taxon>Gentianales</taxon>
        <taxon>Rubiaceae</taxon>
        <taxon>Cinchonoideae</taxon>
        <taxon>Cinchoneae</taxon>
        <taxon>Cinchona</taxon>
    </lineage>
</organism>